<gene>
    <name evidence="1" type="primary">AVEN_77070_1</name>
    <name evidence="1" type="ORF">NPIL_653621</name>
</gene>
<protein>
    <submittedName>
        <fullName evidence="1">DDE-1 domain-containing protein</fullName>
    </submittedName>
</protein>
<accession>A0A8X6QUV0</accession>
<proteinExistence type="predicted"/>
<keyword evidence="2" id="KW-1185">Reference proteome</keyword>
<evidence type="ECO:0000313" key="1">
    <source>
        <dbReference type="EMBL" id="GFU37918.1"/>
    </source>
</evidence>
<dbReference type="Proteomes" id="UP000887013">
    <property type="component" value="Unassembled WGS sequence"/>
</dbReference>
<evidence type="ECO:0000313" key="2">
    <source>
        <dbReference type="Proteomes" id="UP000887013"/>
    </source>
</evidence>
<name>A0A8X6QUV0_NEPPI</name>
<reference evidence="1" key="1">
    <citation type="submission" date="2020-08" db="EMBL/GenBank/DDBJ databases">
        <title>Multicomponent nature underlies the extraordinary mechanical properties of spider dragline silk.</title>
        <authorList>
            <person name="Kono N."/>
            <person name="Nakamura H."/>
            <person name="Mori M."/>
            <person name="Yoshida Y."/>
            <person name="Ohtoshi R."/>
            <person name="Malay A.D."/>
            <person name="Moran D.A.P."/>
            <person name="Tomita M."/>
            <person name="Numata K."/>
            <person name="Arakawa K."/>
        </authorList>
    </citation>
    <scope>NUCLEOTIDE SEQUENCE</scope>
</reference>
<sequence length="103" mass="11875">MRILRKVITAFENNQSMPSINLRESISEILKAWNYEVTDRTIHNSFAKAGFFLTAVRVGKYGGRRRYSLTRNENNMYTSKGKIRNYGIGAAKTFNFLDSEVQT</sequence>
<organism evidence="1 2">
    <name type="scientific">Nephila pilipes</name>
    <name type="common">Giant wood spider</name>
    <name type="synonym">Nephila maculata</name>
    <dbReference type="NCBI Taxonomy" id="299642"/>
    <lineage>
        <taxon>Eukaryota</taxon>
        <taxon>Metazoa</taxon>
        <taxon>Ecdysozoa</taxon>
        <taxon>Arthropoda</taxon>
        <taxon>Chelicerata</taxon>
        <taxon>Arachnida</taxon>
        <taxon>Araneae</taxon>
        <taxon>Araneomorphae</taxon>
        <taxon>Entelegynae</taxon>
        <taxon>Araneoidea</taxon>
        <taxon>Nephilidae</taxon>
        <taxon>Nephila</taxon>
    </lineage>
</organism>
<dbReference type="EMBL" id="BMAW01084294">
    <property type="protein sequence ID" value="GFU37918.1"/>
    <property type="molecule type" value="Genomic_DNA"/>
</dbReference>
<comment type="caution">
    <text evidence="1">The sequence shown here is derived from an EMBL/GenBank/DDBJ whole genome shotgun (WGS) entry which is preliminary data.</text>
</comment>
<dbReference type="AlphaFoldDB" id="A0A8X6QUV0"/>
<dbReference type="OrthoDB" id="10446237at2759"/>